<dbReference type="SUPFAM" id="SSF52833">
    <property type="entry name" value="Thioredoxin-like"/>
    <property type="match status" value="1"/>
</dbReference>
<gene>
    <name evidence="2" type="ORF">CUESP1_1980</name>
</gene>
<accession>M1Z8M8</accession>
<feature type="domain" description="DSBA-like thioredoxin" evidence="1">
    <location>
        <begin position="4"/>
        <end position="192"/>
    </location>
</feature>
<dbReference type="RefSeq" id="WP_005583709.1">
    <property type="nucleotide sequence ID" value="NZ_LT669839.1"/>
</dbReference>
<dbReference type="InterPro" id="IPR001853">
    <property type="entry name" value="DSBA-like_thioredoxin_dom"/>
</dbReference>
<dbReference type="PANTHER" id="PTHR13887">
    <property type="entry name" value="GLUTATHIONE S-TRANSFERASE KAPPA"/>
    <property type="match status" value="1"/>
</dbReference>
<dbReference type="InterPro" id="IPR011767">
    <property type="entry name" value="GLR_AS"/>
</dbReference>
<organism evidence="2 3">
    <name type="scientific">[Clostridium] ultunense Esp</name>
    <dbReference type="NCBI Taxonomy" id="1288971"/>
    <lineage>
        <taxon>Bacteria</taxon>
        <taxon>Bacillati</taxon>
        <taxon>Bacillota</taxon>
        <taxon>Tissierellia</taxon>
        <taxon>Tissierellales</taxon>
        <taxon>Tepidimicrobiaceae</taxon>
        <taxon>Schnuerera</taxon>
    </lineage>
</organism>
<dbReference type="Pfam" id="PF01323">
    <property type="entry name" value="DSBA"/>
    <property type="match status" value="1"/>
</dbReference>
<evidence type="ECO:0000313" key="3">
    <source>
        <dbReference type="Proteomes" id="UP000245423"/>
    </source>
</evidence>
<keyword evidence="3" id="KW-1185">Reference proteome</keyword>
<dbReference type="GO" id="GO:0016491">
    <property type="term" value="F:oxidoreductase activity"/>
    <property type="evidence" value="ECO:0007669"/>
    <property type="project" value="InterPro"/>
</dbReference>
<dbReference type="PANTHER" id="PTHR13887:SF33">
    <property type="entry name" value="ISOMERASE"/>
    <property type="match status" value="1"/>
</dbReference>
<evidence type="ECO:0000313" key="2">
    <source>
        <dbReference type="EMBL" id="SHD77337.1"/>
    </source>
</evidence>
<dbReference type="PROSITE" id="PS00195">
    <property type="entry name" value="GLUTAREDOXIN_1"/>
    <property type="match status" value="1"/>
</dbReference>
<evidence type="ECO:0000259" key="1">
    <source>
        <dbReference type="Pfam" id="PF01323"/>
    </source>
</evidence>
<name>M1Z8M8_9FIRM</name>
<dbReference type="EMBL" id="LT669839">
    <property type="protein sequence ID" value="SHD77337.1"/>
    <property type="molecule type" value="Genomic_DNA"/>
</dbReference>
<dbReference type="OrthoDB" id="9799122at2"/>
<proteinExistence type="predicted"/>
<protein>
    <submittedName>
        <fullName evidence="2">Putative DSBA oxidoreductase</fullName>
    </submittedName>
</protein>
<dbReference type="HOGENOM" id="CLU_069253_2_1_9"/>
<sequence length="198" mass="22825">MLDIKIFSDFACPFCFIVTGIFDKLKEDGVEFAIEWIPYEMHPDIPLEGKSVEGKHPKGYAEKMYEMLNKLGTEYGIKYKMQEKDYNTHRALLAGEYAKSVGKYDEFSKKIFKAYFTDLKNIGNKDILDDIAKKAGLNIEEMNNLINAGKYEANLKRAKNLIGKFEVEGTPTFIINDQHKMVGVRPYEQMKRSFLAYS</sequence>
<dbReference type="Gene3D" id="3.40.30.10">
    <property type="entry name" value="Glutaredoxin"/>
    <property type="match status" value="1"/>
</dbReference>
<dbReference type="InterPro" id="IPR036249">
    <property type="entry name" value="Thioredoxin-like_sf"/>
</dbReference>
<reference evidence="2 3" key="1">
    <citation type="submission" date="2016-11" db="EMBL/GenBank/DDBJ databases">
        <authorList>
            <person name="Manzoor S."/>
        </authorList>
    </citation>
    <scope>NUCLEOTIDE SEQUENCE [LARGE SCALE GENOMIC DNA]</scope>
    <source>
        <strain evidence="2">Clostridium ultunense strain Esp</strain>
    </source>
</reference>
<dbReference type="AlphaFoldDB" id="M1Z8M8"/>
<dbReference type="Proteomes" id="UP000245423">
    <property type="component" value="Chromosome 1"/>
</dbReference>